<protein>
    <submittedName>
        <fullName evidence="1">Uncharacterized protein</fullName>
    </submittedName>
</protein>
<evidence type="ECO:0000313" key="1">
    <source>
        <dbReference type="EMBL" id="SVA66694.1"/>
    </source>
</evidence>
<organism evidence="1">
    <name type="scientific">marine metagenome</name>
    <dbReference type="NCBI Taxonomy" id="408172"/>
    <lineage>
        <taxon>unclassified sequences</taxon>
        <taxon>metagenomes</taxon>
        <taxon>ecological metagenomes</taxon>
    </lineage>
</organism>
<sequence>MPIDRQSRYLDNIIDETTVTDLPLKYAENINVRLNNGTVMSFDTSVIRKFHSMDEFMEKMLRDGAFSEGMVQDVNIRVDTVRVKTHIQNKVKNVLKKYE</sequence>
<gene>
    <name evidence="1" type="ORF">METZ01_LOCUS119548</name>
</gene>
<dbReference type="AlphaFoldDB" id="A0A381XPJ1"/>
<proteinExistence type="predicted"/>
<name>A0A381XPJ1_9ZZZZ</name>
<dbReference type="EMBL" id="UINC01015924">
    <property type="protein sequence ID" value="SVA66694.1"/>
    <property type="molecule type" value="Genomic_DNA"/>
</dbReference>
<reference evidence="1" key="1">
    <citation type="submission" date="2018-05" db="EMBL/GenBank/DDBJ databases">
        <authorList>
            <person name="Lanie J.A."/>
            <person name="Ng W.-L."/>
            <person name="Kazmierczak K.M."/>
            <person name="Andrzejewski T.M."/>
            <person name="Davidsen T.M."/>
            <person name="Wayne K.J."/>
            <person name="Tettelin H."/>
            <person name="Glass J.I."/>
            <person name="Rusch D."/>
            <person name="Podicherti R."/>
            <person name="Tsui H.-C.T."/>
            <person name="Winkler M.E."/>
        </authorList>
    </citation>
    <scope>NUCLEOTIDE SEQUENCE</scope>
</reference>
<accession>A0A381XPJ1</accession>